<evidence type="ECO:0000313" key="2">
    <source>
        <dbReference type="Proteomes" id="UP000011980"/>
    </source>
</evidence>
<organism evidence="1 2">
    <name type="scientific">Leptospira kirschneri serovar Bulgarica str. Nikolaevo</name>
    <dbReference type="NCBI Taxonomy" id="1240687"/>
    <lineage>
        <taxon>Bacteria</taxon>
        <taxon>Pseudomonadati</taxon>
        <taxon>Spirochaetota</taxon>
        <taxon>Spirochaetia</taxon>
        <taxon>Leptospirales</taxon>
        <taxon>Leptospiraceae</taxon>
        <taxon>Leptospira</taxon>
    </lineage>
</organism>
<accession>M6F330</accession>
<protein>
    <submittedName>
        <fullName evidence="1">Uncharacterized protein</fullName>
    </submittedName>
</protein>
<reference evidence="1 2" key="1">
    <citation type="submission" date="2013-01" db="EMBL/GenBank/DDBJ databases">
        <authorList>
            <person name="Harkins D.M."/>
            <person name="Durkin A.S."/>
            <person name="Brinkac L.M."/>
            <person name="Haft D.H."/>
            <person name="Selengut J.D."/>
            <person name="Sanka R."/>
            <person name="DePew J."/>
            <person name="Purushe J."/>
            <person name="Galloway R.L."/>
            <person name="Vinetz J.M."/>
            <person name="Sutton G.G."/>
            <person name="Nierman W.C."/>
            <person name="Fouts D.E."/>
        </authorList>
    </citation>
    <scope>NUCLEOTIDE SEQUENCE [LARGE SCALE GENOMIC DNA]</scope>
    <source>
        <strain evidence="1 2">Nikolaevo</strain>
    </source>
</reference>
<sequence length="40" mass="4605">MNKKATDPKSKQFVNLKTTIFGFYKGARKNQTLGLPIEKY</sequence>
<dbReference type="Proteomes" id="UP000011980">
    <property type="component" value="Unassembled WGS sequence"/>
</dbReference>
<comment type="caution">
    <text evidence="1">The sequence shown here is derived from an EMBL/GenBank/DDBJ whole genome shotgun (WGS) entry which is preliminary data.</text>
</comment>
<dbReference type="EMBL" id="ANCE01000159">
    <property type="protein sequence ID" value="EMK22805.1"/>
    <property type="molecule type" value="Genomic_DNA"/>
</dbReference>
<dbReference type="AlphaFoldDB" id="M6F330"/>
<proteinExistence type="predicted"/>
<name>M6F330_9LEPT</name>
<gene>
    <name evidence="1" type="ORF">LEP1GSC008_0876</name>
</gene>
<evidence type="ECO:0000313" key="1">
    <source>
        <dbReference type="EMBL" id="EMK22805.1"/>
    </source>
</evidence>
<dbReference type="PATRIC" id="fig|1240687.3.peg.3278"/>